<evidence type="ECO:0000256" key="5">
    <source>
        <dbReference type="SAM" id="MobiDB-lite"/>
    </source>
</evidence>
<proteinExistence type="predicted"/>
<comment type="caution">
    <text evidence="8">The sequence shown here is derived from an EMBL/GenBank/DDBJ whole genome shotgun (WGS) entry which is preliminary data.</text>
</comment>
<feature type="compositionally biased region" description="Low complexity" evidence="5">
    <location>
        <begin position="8"/>
        <end position="18"/>
    </location>
</feature>
<keyword evidence="2 6" id="KW-0812">Transmembrane</keyword>
<feature type="transmembrane region" description="Helical" evidence="6">
    <location>
        <begin position="31"/>
        <end position="53"/>
    </location>
</feature>
<keyword evidence="9" id="KW-1185">Reference proteome</keyword>
<feature type="domain" description="RDD" evidence="7">
    <location>
        <begin position="25"/>
        <end position="186"/>
    </location>
</feature>
<dbReference type="Proteomes" id="UP001589613">
    <property type="component" value="Unassembled WGS sequence"/>
</dbReference>
<accession>A0ABV5UYX2</accession>
<dbReference type="EMBL" id="JBHMAX010000002">
    <property type="protein sequence ID" value="MFB9730737.1"/>
    <property type="molecule type" value="Genomic_DNA"/>
</dbReference>
<dbReference type="RefSeq" id="WP_141337496.1">
    <property type="nucleotide sequence ID" value="NZ_JBHMAX010000002.1"/>
</dbReference>
<feature type="transmembrane region" description="Helical" evidence="6">
    <location>
        <begin position="154"/>
        <end position="175"/>
    </location>
</feature>
<feature type="transmembrane region" description="Helical" evidence="6">
    <location>
        <begin position="73"/>
        <end position="93"/>
    </location>
</feature>
<dbReference type="InterPro" id="IPR010432">
    <property type="entry name" value="RDD"/>
</dbReference>
<comment type="subcellular location">
    <subcellularLocation>
        <location evidence="1">Membrane</location>
        <topology evidence="1">Multi-pass membrane protein</topology>
    </subcellularLocation>
</comment>
<evidence type="ECO:0000256" key="6">
    <source>
        <dbReference type="SAM" id="Phobius"/>
    </source>
</evidence>
<sequence>MTPGETSGTTPPVGAPAPGRRRWHPSPGPRVASWLVDWLVVGVWLGVLTLVAFLTRGSWTADGTSTPTAGTLLATDLLVTLGTVVPYVLYLVLTETSGARATLGKRVNHLVVAGEDGGRATVTAVWLRNLVKAAPWQLAHLGVSRAVLDVQHGWAVAMVVASLALAAACAVPSLVGGRGLHDRVAGTRVERRASEPAGPVAAGQGW</sequence>
<evidence type="ECO:0000256" key="1">
    <source>
        <dbReference type="ARBA" id="ARBA00004141"/>
    </source>
</evidence>
<evidence type="ECO:0000256" key="2">
    <source>
        <dbReference type="ARBA" id="ARBA00022692"/>
    </source>
</evidence>
<gene>
    <name evidence="8" type="ORF">ACFFN0_01615</name>
</gene>
<evidence type="ECO:0000313" key="9">
    <source>
        <dbReference type="Proteomes" id="UP001589613"/>
    </source>
</evidence>
<feature type="region of interest" description="Disordered" evidence="5">
    <location>
        <begin position="1"/>
        <end position="24"/>
    </location>
</feature>
<name>A0ABV5UYX2_9MICO</name>
<evidence type="ECO:0000256" key="4">
    <source>
        <dbReference type="ARBA" id="ARBA00023136"/>
    </source>
</evidence>
<evidence type="ECO:0000259" key="7">
    <source>
        <dbReference type="Pfam" id="PF06271"/>
    </source>
</evidence>
<dbReference type="Pfam" id="PF06271">
    <property type="entry name" value="RDD"/>
    <property type="match status" value="1"/>
</dbReference>
<reference evidence="8 9" key="1">
    <citation type="submission" date="2024-09" db="EMBL/GenBank/DDBJ databases">
        <authorList>
            <person name="Sun Q."/>
            <person name="Mori K."/>
        </authorList>
    </citation>
    <scope>NUCLEOTIDE SEQUENCE [LARGE SCALE GENOMIC DNA]</scope>
    <source>
        <strain evidence="8 9">JCM 12763</strain>
    </source>
</reference>
<evidence type="ECO:0000313" key="8">
    <source>
        <dbReference type="EMBL" id="MFB9730737.1"/>
    </source>
</evidence>
<protein>
    <submittedName>
        <fullName evidence="8">RDD family protein</fullName>
    </submittedName>
</protein>
<keyword evidence="4 6" id="KW-0472">Membrane</keyword>
<keyword evidence="3 6" id="KW-1133">Transmembrane helix</keyword>
<evidence type="ECO:0000256" key="3">
    <source>
        <dbReference type="ARBA" id="ARBA00022989"/>
    </source>
</evidence>
<organism evidence="8 9">
    <name type="scientific">Ornithinimicrobium kibberense</name>
    <dbReference type="NCBI Taxonomy" id="282060"/>
    <lineage>
        <taxon>Bacteria</taxon>
        <taxon>Bacillati</taxon>
        <taxon>Actinomycetota</taxon>
        <taxon>Actinomycetes</taxon>
        <taxon>Micrococcales</taxon>
        <taxon>Ornithinimicrobiaceae</taxon>
        <taxon>Ornithinimicrobium</taxon>
    </lineage>
</organism>